<protein>
    <recommendedName>
        <fullName evidence="5">Lipoprotein</fullName>
    </recommendedName>
</protein>
<sequence length="185" mass="20049">MPSSATYSLLWFFGTGLLLASCQDAPSEAGQIAAPKAPVAPAAVPAPPTTPSAIPKQRAQNRSEPRPTWYRFEDDTLRQTLRVVQVSARTIRFRLVDSLKITGKSRQLEGTATALAGDPEIDEDADGTAYPSVAYNYEGACFLSVRIELNTRQRVQLVSNNCGTAHPDGTFGHGGILYRVLDNKQ</sequence>
<dbReference type="EMBL" id="BAABDI010000058">
    <property type="protein sequence ID" value="GAA3993339.1"/>
    <property type="molecule type" value="Genomic_DNA"/>
</dbReference>
<evidence type="ECO:0000313" key="4">
    <source>
        <dbReference type="Proteomes" id="UP001501556"/>
    </source>
</evidence>
<organism evidence="3 4">
    <name type="scientific">Hymenobacter antarcticus</name>
    <dbReference type="NCBI Taxonomy" id="486270"/>
    <lineage>
        <taxon>Bacteria</taxon>
        <taxon>Pseudomonadati</taxon>
        <taxon>Bacteroidota</taxon>
        <taxon>Cytophagia</taxon>
        <taxon>Cytophagales</taxon>
        <taxon>Hymenobacteraceae</taxon>
        <taxon>Hymenobacter</taxon>
    </lineage>
</organism>
<keyword evidence="4" id="KW-1185">Reference proteome</keyword>
<evidence type="ECO:0008006" key="5">
    <source>
        <dbReference type="Google" id="ProtNLM"/>
    </source>
</evidence>
<accession>A0ABP7R6L4</accession>
<feature type="chain" id="PRO_5046886640" description="Lipoprotein" evidence="2">
    <location>
        <begin position="21"/>
        <end position="185"/>
    </location>
</feature>
<keyword evidence="2" id="KW-0732">Signal</keyword>
<dbReference type="RefSeq" id="WP_345127672.1">
    <property type="nucleotide sequence ID" value="NZ_BAABDI010000058.1"/>
</dbReference>
<proteinExistence type="predicted"/>
<reference evidence="4" key="1">
    <citation type="journal article" date="2019" name="Int. J. Syst. Evol. Microbiol.">
        <title>The Global Catalogue of Microorganisms (GCM) 10K type strain sequencing project: providing services to taxonomists for standard genome sequencing and annotation.</title>
        <authorList>
            <consortium name="The Broad Institute Genomics Platform"/>
            <consortium name="The Broad Institute Genome Sequencing Center for Infectious Disease"/>
            <person name="Wu L."/>
            <person name="Ma J."/>
        </authorList>
    </citation>
    <scope>NUCLEOTIDE SEQUENCE [LARGE SCALE GENOMIC DNA]</scope>
    <source>
        <strain evidence="4">JCM 17217</strain>
    </source>
</reference>
<evidence type="ECO:0000256" key="2">
    <source>
        <dbReference type="SAM" id="SignalP"/>
    </source>
</evidence>
<feature type="signal peptide" evidence="2">
    <location>
        <begin position="1"/>
        <end position="20"/>
    </location>
</feature>
<evidence type="ECO:0000256" key="1">
    <source>
        <dbReference type="SAM" id="MobiDB-lite"/>
    </source>
</evidence>
<feature type="region of interest" description="Disordered" evidence="1">
    <location>
        <begin position="40"/>
        <end position="66"/>
    </location>
</feature>
<evidence type="ECO:0000313" key="3">
    <source>
        <dbReference type="EMBL" id="GAA3993339.1"/>
    </source>
</evidence>
<dbReference type="Proteomes" id="UP001501556">
    <property type="component" value="Unassembled WGS sequence"/>
</dbReference>
<gene>
    <name evidence="3" type="ORF">GCM10022407_41970</name>
</gene>
<comment type="caution">
    <text evidence="3">The sequence shown here is derived from an EMBL/GenBank/DDBJ whole genome shotgun (WGS) entry which is preliminary data.</text>
</comment>
<name>A0ABP7R6L4_9BACT</name>